<keyword evidence="1" id="KW-0812">Transmembrane</keyword>
<feature type="transmembrane region" description="Helical" evidence="1">
    <location>
        <begin position="19"/>
        <end position="38"/>
    </location>
</feature>
<keyword evidence="1" id="KW-0472">Membrane</keyword>
<proteinExistence type="predicted"/>
<name>A0A3A4K3C2_9NOCA</name>
<reference evidence="2 3" key="1">
    <citation type="submission" date="2018-09" db="EMBL/GenBank/DDBJ databases">
        <title>YIM PH21274 draft genome.</title>
        <authorList>
            <person name="Miao C."/>
        </authorList>
    </citation>
    <scope>NUCLEOTIDE SEQUENCE [LARGE SCALE GENOMIC DNA]</scope>
    <source>
        <strain evidence="2 3">YIM PH 21724</strain>
    </source>
</reference>
<sequence>MSAPAATPAKTRSHARGTILRISVRLLLIVAAAGVGWWDTWLRLVRDASHGSDIGQVYVVFVLAMLAATGTMLRPRRELPIHDRQTDIIVGIMALAAALSVQGLLLPRYRYLYEMLHLDLIAVWLFLFGSCVLLFGLRPTARFWPTWLLLLAAFPVPYRMLRTAVGGDSIDAGIAMLPLAAFAAAIAMGRTRIRALIGAVGALVLGAVVLVAIRFFAPGAPVFAYQAIPAVLAVFVMGLVMYFDVRRRGGSYRPIDRSLETLKAQQVRNAAALVMVVGLAQVLLTIPPGYDTQFPLIAGLDLTRSHVVPPGWTLLDEQDNPWAHRLFGSASTLRRSTIRADEPNPMWDKESRRRRVVIDVVDAPDGYAIDRLPEFVIYNLSQPRIGPATWLDLGNGVTARLNVVLDDRKLLSWTWLSWNWRDGNRAERISVIAADNHLPTAEFPLSQPSLVGVFDNVVNIFFRGSAVVLDSDPKALDDDTKPKDRELVTMLAKEIIRAGVSPA</sequence>
<gene>
    <name evidence="2" type="ORF">D5S18_03245</name>
</gene>
<dbReference type="OrthoDB" id="4659043at2"/>
<accession>A0A3A4K3C2</accession>
<organism evidence="2 3">
    <name type="scientific">Nocardia panacis</name>
    <dbReference type="NCBI Taxonomy" id="2340916"/>
    <lineage>
        <taxon>Bacteria</taxon>
        <taxon>Bacillati</taxon>
        <taxon>Actinomycetota</taxon>
        <taxon>Actinomycetes</taxon>
        <taxon>Mycobacteriales</taxon>
        <taxon>Nocardiaceae</taxon>
        <taxon>Nocardia</taxon>
    </lineage>
</organism>
<feature type="transmembrane region" description="Helical" evidence="1">
    <location>
        <begin position="266"/>
        <end position="286"/>
    </location>
</feature>
<dbReference type="Proteomes" id="UP000266677">
    <property type="component" value="Unassembled WGS sequence"/>
</dbReference>
<comment type="caution">
    <text evidence="2">The sequence shown here is derived from an EMBL/GenBank/DDBJ whole genome shotgun (WGS) entry which is preliminary data.</text>
</comment>
<feature type="transmembrane region" description="Helical" evidence="1">
    <location>
        <begin position="223"/>
        <end position="245"/>
    </location>
</feature>
<keyword evidence="3" id="KW-1185">Reference proteome</keyword>
<feature type="transmembrane region" description="Helical" evidence="1">
    <location>
        <begin position="196"/>
        <end position="217"/>
    </location>
</feature>
<feature type="transmembrane region" description="Helical" evidence="1">
    <location>
        <begin position="88"/>
        <end position="109"/>
    </location>
</feature>
<feature type="transmembrane region" description="Helical" evidence="1">
    <location>
        <begin position="172"/>
        <end position="189"/>
    </location>
</feature>
<dbReference type="RefSeq" id="WP_120037788.1">
    <property type="nucleotide sequence ID" value="NZ_QZFU01000010.1"/>
</dbReference>
<dbReference type="EMBL" id="QZFU01000010">
    <property type="protein sequence ID" value="RJO79353.1"/>
    <property type="molecule type" value="Genomic_DNA"/>
</dbReference>
<feature type="transmembrane region" description="Helical" evidence="1">
    <location>
        <begin position="115"/>
        <end position="136"/>
    </location>
</feature>
<dbReference type="AlphaFoldDB" id="A0A3A4K3C2"/>
<protein>
    <submittedName>
        <fullName evidence="2">Exosortase/archaeosortase family protein</fullName>
    </submittedName>
</protein>
<evidence type="ECO:0000313" key="3">
    <source>
        <dbReference type="Proteomes" id="UP000266677"/>
    </source>
</evidence>
<keyword evidence="1" id="KW-1133">Transmembrane helix</keyword>
<feature type="transmembrane region" description="Helical" evidence="1">
    <location>
        <begin position="58"/>
        <end position="76"/>
    </location>
</feature>
<feature type="transmembrane region" description="Helical" evidence="1">
    <location>
        <begin position="143"/>
        <end position="160"/>
    </location>
</feature>
<evidence type="ECO:0000313" key="2">
    <source>
        <dbReference type="EMBL" id="RJO79353.1"/>
    </source>
</evidence>
<evidence type="ECO:0000256" key="1">
    <source>
        <dbReference type="SAM" id="Phobius"/>
    </source>
</evidence>